<protein>
    <submittedName>
        <fullName evidence="2">Uncharacterized protein</fullName>
    </submittedName>
</protein>
<organism evidence="2 3">
    <name type="scientific">Acanthoscelides obtectus</name>
    <name type="common">Bean weevil</name>
    <name type="synonym">Bruchus obtectus</name>
    <dbReference type="NCBI Taxonomy" id="200917"/>
    <lineage>
        <taxon>Eukaryota</taxon>
        <taxon>Metazoa</taxon>
        <taxon>Ecdysozoa</taxon>
        <taxon>Arthropoda</taxon>
        <taxon>Hexapoda</taxon>
        <taxon>Insecta</taxon>
        <taxon>Pterygota</taxon>
        <taxon>Neoptera</taxon>
        <taxon>Endopterygota</taxon>
        <taxon>Coleoptera</taxon>
        <taxon>Polyphaga</taxon>
        <taxon>Cucujiformia</taxon>
        <taxon>Chrysomeloidea</taxon>
        <taxon>Chrysomelidae</taxon>
        <taxon>Bruchinae</taxon>
        <taxon>Bruchini</taxon>
        <taxon>Acanthoscelides</taxon>
    </lineage>
</organism>
<gene>
    <name evidence="2" type="ORF">ACAOBT_LOCUS23497</name>
</gene>
<name>A0A9P0LEY7_ACAOB</name>
<keyword evidence="3" id="KW-1185">Reference proteome</keyword>
<dbReference type="EMBL" id="CAKOFQ010007275">
    <property type="protein sequence ID" value="CAH1997038.1"/>
    <property type="molecule type" value="Genomic_DNA"/>
</dbReference>
<accession>A0A9P0LEY7</accession>
<dbReference type="Proteomes" id="UP001152888">
    <property type="component" value="Unassembled WGS sequence"/>
</dbReference>
<evidence type="ECO:0000256" key="1">
    <source>
        <dbReference type="SAM" id="Phobius"/>
    </source>
</evidence>
<dbReference type="AlphaFoldDB" id="A0A9P0LEY7"/>
<proteinExistence type="predicted"/>
<evidence type="ECO:0000313" key="3">
    <source>
        <dbReference type="Proteomes" id="UP001152888"/>
    </source>
</evidence>
<evidence type="ECO:0000313" key="2">
    <source>
        <dbReference type="EMBL" id="CAH1997038.1"/>
    </source>
</evidence>
<keyword evidence="1" id="KW-0472">Membrane</keyword>
<sequence length="104" mass="12285">MVNLLYQDVIPHSIKRNNFKGLKMRIKENGDLSNYCLHKRRCSRICRPYSFMLEYGSISIIKRWLIRAKERSKKSGPPFVVIKIYILMFISIYTWCFSGTSTGK</sequence>
<keyword evidence="1" id="KW-1133">Transmembrane helix</keyword>
<feature type="transmembrane region" description="Helical" evidence="1">
    <location>
        <begin position="76"/>
        <end position="95"/>
    </location>
</feature>
<keyword evidence="1" id="KW-0812">Transmembrane</keyword>
<comment type="caution">
    <text evidence="2">The sequence shown here is derived from an EMBL/GenBank/DDBJ whole genome shotgun (WGS) entry which is preliminary data.</text>
</comment>
<reference evidence="2" key="1">
    <citation type="submission" date="2022-03" db="EMBL/GenBank/DDBJ databases">
        <authorList>
            <person name="Sayadi A."/>
        </authorList>
    </citation>
    <scope>NUCLEOTIDE SEQUENCE</scope>
</reference>